<organism evidence="3 5">
    <name type="scientific">Roseburia inulinivorans</name>
    <dbReference type="NCBI Taxonomy" id="360807"/>
    <lineage>
        <taxon>Bacteria</taxon>
        <taxon>Bacillati</taxon>
        <taxon>Bacillota</taxon>
        <taxon>Clostridia</taxon>
        <taxon>Lachnospirales</taxon>
        <taxon>Lachnospiraceae</taxon>
        <taxon>Roseburia</taxon>
    </lineage>
</organism>
<dbReference type="PANTHER" id="PTHR30486">
    <property type="entry name" value="TWITCHING MOTILITY PROTEIN PILT"/>
    <property type="match status" value="1"/>
</dbReference>
<dbReference type="NCBIfam" id="TIGR01420">
    <property type="entry name" value="pilT_fam"/>
    <property type="match status" value="1"/>
</dbReference>
<dbReference type="GO" id="GO:0005524">
    <property type="term" value="F:ATP binding"/>
    <property type="evidence" value="ECO:0007669"/>
    <property type="project" value="InterPro"/>
</dbReference>
<dbReference type="Proteomes" id="UP000266391">
    <property type="component" value="Unassembled WGS sequence"/>
</dbReference>
<feature type="domain" description="Bacterial type II secretion system protein E" evidence="2">
    <location>
        <begin position="49"/>
        <end position="328"/>
    </location>
</feature>
<dbReference type="PANTHER" id="PTHR30486:SF16">
    <property type="entry name" value="TWITCHING MOTILITY PROTEIN PILT"/>
    <property type="match status" value="1"/>
</dbReference>
<evidence type="ECO:0000256" key="1">
    <source>
        <dbReference type="ARBA" id="ARBA00006611"/>
    </source>
</evidence>
<gene>
    <name evidence="4" type="ORF">DW654_00125</name>
    <name evidence="3" type="ORF">DW813_02180</name>
</gene>
<dbReference type="InterPro" id="IPR006321">
    <property type="entry name" value="PilT/PilU"/>
</dbReference>
<dbReference type="InterPro" id="IPR050921">
    <property type="entry name" value="T4SS_GSP_E_ATPase"/>
</dbReference>
<comment type="caution">
    <text evidence="3">The sequence shown here is derived from an EMBL/GenBank/DDBJ whole genome shotgun (WGS) entry which is preliminary data.</text>
</comment>
<accession>A0A396ALQ9</accession>
<evidence type="ECO:0000313" key="5">
    <source>
        <dbReference type="Proteomes" id="UP000266391"/>
    </source>
</evidence>
<name>A0A396ALQ9_9FIRM</name>
<dbReference type="GO" id="GO:0016887">
    <property type="term" value="F:ATP hydrolysis activity"/>
    <property type="evidence" value="ECO:0007669"/>
    <property type="project" value="InterPro"/>
</dbReference>
<dbReference type="Proteomes" id="UP000283701">
    <property type="component" value="Unassembled WGS sequence"/>
</dbReference>
<protein>
    <submittedName>
        <fullName evidence="3">PilT/PilU family type 4a pilus ATPase</fullName>
    </submittedName>
</protein>
<dbReference type="SUPFAM" id="SSF52540">
    <property type="entry name" value="P-loop containing nucleoside triphosphate hydrolases"/>
    <property type="match status" value="1"/>
</dbReference>
<dbReference type="Pfam" id="PF00437">
    <property type="entry name" value="T2SSE"/>
    <property type="match status" value="1"/>
</dbReference>
<dbReference type="CDD" id="cd01131">
    <property type="entry name" value="PilT"/>
    <property type="match status" value="1"/>
</dbReference>
<dbReference type="EMBL" id="QSIQ01000002">
    <property type="protein sequence ID" value="RHD05764.1"/>
    <property type="molecule type" value="Genomic_DNA"/>
</dbReference>
<evidence type="ECO:0000313" key="6">
    <source>
        <dbReference type="Proteomes" id="UP000283701"/>
    </source>
</evidence>
<dbReference type="AlphaFoldDB" id="A0A396ALQ9"/>
<sequence>MYDGVSVEIIIAPAKSAPQCVYKKIVAIIYRRKLRTIMQSDTTGSLQEFHKILEEAGKKGASDIHYVPKEQLLLRIDGRLVDMTEEWNVSFSMEELIEKLLDKKQQKTFEENGEVEFSCPVFNKRVRVNLFRQSGTCAMSVRLFAEKIPTPQMLGLPESAVQMAGKRRGLILVTGASGSGRTTTMASMIDHIASNYERSILTLEKPAEYLFRSGKSMVLQREIGIDSRSYEAGLKAALKQDMDVILISEMEDLDTVSLALTAAEMGHLVIAALPTQNAVASIERIVECFPDHRQHQIRSQLSDVLAGVISQQLLPRLDGGGRVAAFEVLLANQEIKSLIKEQKYFQIPSVMRSCRKEGMVSMDDAVYDLYMKSMIDSDTAVCYAQDGVGMRQKVQLF</sequence>
<proteinExistence type="inferred from homology"/>
<dbReference type="InterPro" id="IPR001482">
    <property type="entry name" value="T2SS/T4SS_dom"/>
</dbReference>
<evidence type="ECO:0000313" key="3">
    <source>
        <dbReference type="EMBL" id="RHD05764.1"/>
    </source>
</evidence>
<evidence type="ECO:0000259" key="2">
    <source>
        <dbReference type="Pfam" id="PF00437"/>
    </source>
</evidence>
<dbReference type="InterPro" id="IPR027417">
    <property type="entry name" value="P-loop_NTPase"/>
</dbReference>
<dbReference type="Gene3D" id="3.40.50.300">
    <property type="entry name" value="P-loop containing nucleotide triphosphate hydrolases"/>
    <property type="match status" value="1"/>
</dbReference>
<reference evidence="5 6" key="1">
    <citation type="submission" date="2018-08" db="EMBL/GenBank/DDBJ databases">
        <title>A genome reference for cultivated species of the human gut microbiota.</title>
        <authorList>
            <person name="Zou Y."/>
            <person name="Xue W."/>
            <person name="Luo G."/>
        </authorList>
    </citation>
    <scope>NUCLEOTIDE SEQUENCE [LARGE SCALE GENOMIC DNA]</scope>
    <source>
        <strain evidence="4 6">AM23-23AC</strain>
        <strain evidence="3 5">AM32-8LB</strain>
    </source>
</reference>
<comment type="similarity">
    <text evidence="1">Belongs to the GSP E family.</text>
</comment>
<evidence type="ECO:0000313" key="4">
    <source>
        <dbReference type="EMBL" id="RHF87220.1"/>
    </source>
</evidence>
<dbReference type="Gene3D" id="3.30.450.90">
    <property type="match status" value="1"/>
</dbReference>
<dbReference type="EMBL" id="QRHP01000001">
    <property type="protein sequence ID" value="RHF87220.1"/>
    <property type="molecule type" value="Genomic_DNA"/>
</dbReference>